<dbReference type="InterPro" id="IPR050312">
    <property type="entry name" value="IolE/XylAMocC-like"/>
</dbReference>
<dbReference type="InterPro" id="IPR013022">
    <property type="entry name" value="Xyl_isomerase-like_TIM-brl"/>
</dbReference>
<dbReference type="EMBL" id="QRHL01000002">
    <property type="protein sequence ID" value="RHF74196.1"/>
    <property type="molecule type" value="Genomic_DNA"/>
</dbReference>
<reference evidence="2 3" key="1">
    <citation type="submission" date="2018-08" db="EMBL/GenBank/DDBJ databases">
        <title>A genome reference for cultivated species of the human gut microbiota.</title>
        <authorList>
            <person name="Zou Y."/>
            <person name="Xue W."/>
            <person name="Luo G."/>
        </authorList>
    </citation>
    <scope>NUCLEOTIDE SEQUENCE [LARGE SCALE GENOMIC DNA]</scope>
    <source>
        <strain evidence="2 3">AM25-1</strain>
    </source>
</reference>
<name>A0A414Q087_FUSMR</name>
<gene>
    <name evidence="2" type="ORF">DW663_01655</name>
</gene>
<protein>
    <submittedName>
        <fullName evidence="2">Sugar phosphate isomerase/epimerase</fullName>
    </submittedName>
</protein>
<dbReference type="GO" id="GO:0016853">
    <property type="term" value="F:isomerase activity"/>
    <property type="evidence" value="ECO:0007669"/>
    <property type="project" value="UniProtKB-KW"/>
</dbReference>
<dbReference type="InterPro" id="IPR036237">
    <property type="entry name" value="Xyl_isomerase-like_sf"/>
</dbReference>
<comment type="caution">
    <text evidence="2">The sequence shown here is derived from an EMBL/GenBank/DDBJ whole genome shotgun (WGS) entry which is preliminary data.</text>
</comment>
<dbReference type="AlphaFoldDB" id="A0A414Q087"/>
<dbReference type="RefSeq" id="WP_118125979.1">
    <property type="nucleotide sequence ID" value="NZ_QRHI01000001.1"/>
</dbReference>
<dbReference type="PANTHER" id="PTHR12110">
    <property type="entry name" value="HYDROXYPYRUVATE ISOMERASE"/>
    <property type="match status" value="1"/>
</dbReference>
<keyword evidence="2" id="KW-0413">Isomerase</keyword>
<feature type="domain" description="Xylose isomerase-like TIM barrel" evidence="1">
    <location>
        <begin position="26"/>
        <end position="255"/>
    </location>
</feature>
<dbReference type="Proteomes" id="UP000284676">
    <property type="component" value="Unassembled WGS sequence"/>
</dbReference>
<accession>A0A414Q087</accession>
<proteinExistence type="predicted"/>
<dbReference type="SUPFAM" id="SSF51658">
    <property type="entry name" value="Xylose isomerase-like"/>
    <property type="match status" value="1"/>
</dbReference>
<sequence>MLKLGLETESLHLWLQHKRMDIFGFIEKAHELGLDGVQINVIKDYGLDEKWGALESASDEHLNKIKELLRKYGMYIELDMRNLDYDRLVEVLEVANKLGAEVVRSYISIKPAKNIETSSGAEGAYDFAKVRCDFDENSYVEGIEKVRKIIPLLEKYRIKLALENHEYETSEELVRVIKEINSQWVGLLYDFGNSMMAWEEPVKAAENMAPYTYSTHFKDHIIIEEPNDKYGYVVCGVPAGTGNIDLKTCFNIMMKKSSLTRINVESCYPYCAQFKRSPGAGGVFKVGEGAFQVEKHLYNYDIIKPSQYYYPHEISQDMLEKLLDDQMKGLEVTVKYLKKLRDEYMKENL</sequence>
<organism evidence="2 3">
    <name type="scientific">Fusobacterium mortiferum</name>
    <dbReference type="NCBI Taxonomy" id="850"/>
    <lineage>
        <taxon>Bacteria</taxon>
        <taxon>Fusobacteriati</taxon>
        <taxon>Fusobacteriota</taxon>
        <taxon>Fusobacteriia</taxon>
        <taxon>Fusobacteriales</taxon>
        <taxon>Fusobacteriaceae</taxon>
        <taxon>Fusobacterium</taxon>
    </lineage>
</organism>
<evidence type="ECO:0000313" key="2">
    <source>
        <dbReference type="EMBL" id="RHF74196.1"/>
    </source>
</evidence>
<dbReference type="PANTHER" id="PTHR12110:SF53">
    <property type="entry name" value="BLR5974 PROTEIN"/>
    <property type="match status" value="1"/>
</dbReference>
<dbReference type="Pfam" id="PF01261">
    <property type="entry name" value="AP_endonuc_2"/>
    <property type="match status" value="1"/>
</dbReference>
<dbReference type="Gene3D" id="3.20.20.150">
    <property type="entry name" value="Divalent-metal-dependent TIM barrel enzymes"/>
    <property type="match status" value="1"/>
</dbReference>
<evidence type="ECO:0000313" key="3">
    <source>
        <dbReference type="Proteomes" id="UP000284676"/>
    </source>
</evidence>
<evidence type="ECO:0000259" key="1">
    <source>
        <dbReference type="Pfam" id="PF01261"/>
    </source>
</evidence>